<evidence type="ECO:0000313" key="3">
    <source>
        <dbReference type="Proteomes" id="UP001154265"/>
    </source>
</evidence>
<dbReference type="RefSeq" id="WP_277868187.1">
    <property type="nucleotide sequence ID" value="NZ_JAKKUT010000008.1"/>
</dbReference>
<feature type="compositionally biased region" description="Low complexity" evidence="1">
    <location>
        <begin position="118"/>
        <end position="127"/>
    </location>
</feature>
<gene>
    <name evidence="2" type="ORF">L3556_15215</name>
</gene>
<proteinExistence type="predicted"/>
<reference evidence="2" key="1">
    <citation type="journal article" date="2022" name="Genome Biol. Evol.">
        <title>A New Gene Family Diagnostic for Intracellular Biomineralization of Amorphous Ca Carbonates by Cyanobacteria.</title>
        <authorList>
            <person name="Benzerara K."/>
            <person name="Duprat E."/>
            <person name="Bitard-Feildel T."/>
            <person name="Caumes G."/>
            <person name="Cassier-Chauvat C."/>
            <person name="Chauvat F."/>
            <person name="Dezi M."/>
            <person name="Diop S.I."/>
            <person name="Gaschignard G."/>
            <person name="Gorgen S."/>
            <person name="Gugger M."/>
            <person name="Lopez-Garcia P."/>
            <person name="Millet M."/>
            <person name="Skouri-Panet F."/>
            <person name="Moreira D."/>
            <person name="Callebaut I."/>
        </authorList>
    </citation>
    <scope>NUCLEOTIDE SEQUENCE</scope>
    <source>
        <strain evidence="2">G9</strain>
    </source>
</reference>
<sequence>MTSHSNKILLKQGSLVLRQCKKALAERDMTALQQQARMLQVAAAASEQTLIEAEARLLEQVAHQGQLRRAADILMKIKERLVAIAGEGANDALISIPDVPANAIHKPAAPGSRDKTATNKSSAKSSSRPFVNKPGDESYTKRLGNYLVEAELLSPAQIEVALADQRMTGARLGDILVARGWLRQGTIEFIMERVVLPDRRLVTANAQPQSAKSRSRSPESNMPGDRSTLIDVHHPTHLA</sequence>
<reference evidence="2" key="2">
    <citation type="submission" date="2022-01" db="EMBL/GenBank/DDBJ databases">
        <authorList>
            <person name="Zivanovic Y."/>
            <person name="Moreira D."/>
            <person name="Lopez-Garcia P."/>
        </authorList>
    </citation>
    <scope>NUCLEOTIDE SEQUENCE</scope>
    <source>
        <strain evidence="2">G9</strain>
    </source>
</reference>
<keyword evidence="3" id="KW-1185">Reference proteome</keyword>
<protein>
    <submittedName>
        <fullName evidence="2">Uncharacterized protein</fullName>
    </submittedName>
</protein>
<dbReference type="Proteomes" id="UP001154265">
    <property type="component" value="Unassembled WGS sequence"/>
</dbReference>
<dbReference type="InterPro" id="IPR037257">
    <property type="entry name" value="T2SS_E_N_sf"/>
</dbReference>
<accession>A0ABT6F319</accession>
<feature type="region of interest" description="Disordered" evidence="1">
    <location>
        <begin position="105"/>
        <end position="136"/>
    </location>
</feature>
<evidence type="ECO:0000313" key="2">
    <source>
        <dbReference type="EMBL" id="MDG2992268.1"/>
    </source>
</evidence>
<dbReference type="EMBL" id="JAKKUT010000008">
    <property type="protein sequence ID" value="MDG2992268.1"/>
    <property type="molecule type" value="Genomic_DNA"/>
</dbReference>
<evidence type="ECO:0000256" key="1">
    <source>
        <dbReference type="SAM" id="MobiDB-lite"/>
    </source>
</evidence>
<name>A0ABT6F319_9SYNE</name>
<organism evidence="2 3">
    <name type="scientific">Candidatus Synechococcus calcipolaris G9</name>
    <dbReference type="NCBI Taxonomy" id="1497997"/>
    <lineage>
        <taxon>Bacteria</taxon>
        <taxon>Bacillati</taxon>
        <taxon>Cyanobacteriota</taxon>
        <taxon>Cyanophyceae</taxon>
        <taxon>Synechococcales</taxon>
        <taxon>Synechococcaceae</taxon>
        <taxon>Synechococcus</taxon>
    </lineage>
</organism>
<dbReference type="SUPFAM" id="SSF160246">
    <property type="entry name" value="EspE N-terminal domain-like"/>
    <property type="match status" value="1"/>
</dbReference>
<comment type="caution">
    <text evidence="2">The sequence shown here is derived from an EMBL/GenBank/DDBJ whole genome shotgun (WGS) entry which is preliminary data.</text>
</comment>
<feature type="region of interest" description="Disordered" evidence="1">
    <location>
        <begin position="204"/>
        <end position="239"/>
    </location>
</feature>